<dbReference type="Pfam" id="PF13472">
    <property type="entry name" value="Lipase_GDSL_2"/>
    <property type="match status" value="1"/>
</dbReference>
<keyword evidence="3" id="KW-1185">Reference proteome</keyword>
<dbReference type="EMBL" id="MU006814">
    <property type="protein sequence ID" value="KAF2634782.1"/>
    <property type="molecule type" value="Genomic_DNA"/>
</dbReference>
<name>A0A6A6RHX1_9PLEO</name>
<dbReference type="AlphaFoldDB" id="A0A6A6RHX1"/>
<dbReference type="SUPFAM" id="SSF52266">
    <property type="entry name" value="SGNH hydrolase"/>
    <property type="match status" value="1"/>
</dbReference>
<dbReference type="InterPro" id="IPR036514">
    <property type="entry name" value="SGNH_hydro_sf"/>
</dbReference>
<evidence type="ECO:0000259" key="1">
    <source>
        <dbReference type="Pfam" id="PF13472"/>
    </source>
</evidence>
<dbReference type="PANTHER" id="PTHR14209">
    <property type="entry name" value="ISOAMYL ACETATE-HYDROLYZING ESTERASE 1"/>
    <property type="match status" value="1"/>
</dbReference>
<dbReference type="InterPro" id="IPR045136">
    <property type="entry name" value="Iah1-like"/>
</dbReference>
<protein>
    <submittedName>
        <fullName evidence="2">SGNH hydrolase</fullName>
    </submittedName>
</protein>
<reference evidence="2" key="1">
    <citation type="journal article" date="2020" name="Stud. Mycol.">
        <title>101 Dothideomycetes genomes: a test case for predicting lifestyles and emergence of pathogens.</title>
        <authorList>
            <person name="Haridas S."/>
            <person name="Albert R."/>
            <person name="Binder M."/>
            <person name="Bloem J."/>
            <person name="Labutti K."/>
            <person name="Salamov A."/>
            <person name="Andreopoulos B."/>
            <person name="Baker S."/>
            <person name="Barry K."/>
            <person name="Bills G."/>
            <person name="Bluhm B."/>
            <person name="Cannon C."/>
            <person name="Castanera R."/>
            <person name="Culley D."/>
            <person name="Daum C."/>
            <person name="Ezra D."/>
            <person name="Gonzalez J."/>
            <person name="Henrissat B."/>
            <person name="Kuo A."/>
            <person name="Liang C."/>
            <person name="Lipzen A."/>
            <person name="Lutzoni F."/>
            <person name="Magnuson J."/>
            <person name="Mondo S."/>
            <person name="Nolan M."/>
            <person name="Ohm R."/>
            <person name="Pangilinan J."/>
            <person name="Park H.-J."/>
            <person name="Ramirez L."/>
            <person name="Alfaro M."/>
            <person name="Sun H."/>
            <person name="Tritt A."/>
            <person name="Yoshinaga Y."/>
            <person name="Zwiers L.-H."/>
            <person name="Turgeon B."/>
            <person name="Goodwin S."/>
            <person name="Spatafora J."/>
            <person name="Crous P."/>
            <person name="Grigoriev I."/>
        </authorList>
    </citation>
    <scope>NUCLEOTIDE SEQUENCE</scope>
    <source>
        <strain evidence="2">CBS 473.64</strain>
    </source>
</reference>
<dbReference type="GO" id="GO:0016787">
    <property type="term" value="F:hydrolase activity"/>
    <property type="evidence" value="ECO:0007669"/>
    <property type="project" value="UniProtKB-KW"/>
</dbReference>
<dbReference type="InterPro" id="IPR013830">
    <property type="entry name" value="SGNH_hydro"/>
</dbReference>
<accession>A0A6A6RHX1</accession>
<sequence length="265" mass="29498">ILLFGDSITQQSYDQERGFGFAAALQNAYIRKLDVVNRGLSGYNTRQALKVLPHLIPSPDEAHVRLLVVFFGANDASLPQAENNQHVPLDEYKDNLGKIVTSSLVQAHKPKVVLVAPPPINEHLQWISDQDKSLKSLSRKAATTKQYADAAVELGKQLNVPVINLWTEFMSRAGFDHATWRSGGEMAGSLQLPQNDVLVELMHDGLHFNPAGYDILFRALMRVVGEHWPELLPDNIREILPLWNDAAGWQAWEAASKANKANTTH</sequence>
<feature type="domain" description="SGNH hydrolase-type esterase" evidence="1">
    <location>
        <begin position="3"/>
        <end position="215"/>
    </location>
</feature>
<dbReference type="CDD" id="cd01838">
    <property type="entry name" value="Isoamyl_acetate_hydrolase_like"/>
    <property type="match status" value="1"/>
</dbReference>
<dbReference type="Gene3D" id="3.40.50.1110">
    <property type="entry name" value="SGNH hydrolase"/>
    <property type="match status" value="1"/>
</dbReference>
<proteinExistence type="predicted"/>
<gene>
    <name evidence="2" type="ORF">P280DRAFT_412962</name>
</gene>
<keyword evidence="2" id="KW-0378">Hydrolase</keyword>
<evidence type="ECO:0000313" key="3">
    <source>
        <dbReference type="Proteomes" id="UP000799753"/>
    </source>
</evidence>
<dbReference type="PANTHER" id="PTHR14209:SF19">
    <property type="entry name" value="ISOAMYL ACETATE-HYDROLYZING ESTERASE 1 HOMOLOG"/>
    <property type="match status" value="1"/>
</dbReference>
<feature type="non-terminal residue" evidence="2">
    <location>
        <position position="1"/>
    </location>
</feature>
<organism evidence="2 3">
    <name type="scientific">Massarina eburnea CBS 473.64</name>
    <dbReference type="NCBI Taxonomy" id="1395130"/>
    <lineage>
        <taxon>Eukaryota</taxon>
        <taxon>Fungi</taxon>
        <taxon>Dikarya</taxon>
        <taxon>Ascomycota</taxon>
        <taxon>Pezizomycotina</taxon>
        <taxon>Dothideomycetes</taxon>
        <taxon>Pleosporomycetidae</taxon>
        <taxon>Pleosporales</taxon>
        <taxon>Massarineae</taxon>
        <taxon>Massarinaceae</taxon>
        <taxon>Massarina</taxon>
    </lineage>
</organism>
<evidence type="ECO:0000313" key="2">
    <source>
        <dbReference type="EMBL" id="KAF2634782.1"/>
    </source>
</evidence>
<dbReference type="Proteomes" id="UP000799753">
    <property type="component" value="Unassembled WGS sequence"/>
</dbReference>
<dbReference type="OrthoDB" id="671439at2759"/>